<sequence>MSSDPYFGPKHFLVSRPLLVYDSVLDSNNDESLANGLPSAVTTIDCVKWQCACSACITRSTPLLPETSLSRRSTRARVPRQIPFDSATGSDSSSVSDARPRESGAELACAVRARLLHAFSPHRDGRPPVCCLHATAFLNGRGTVAQSERREMFFYC</sequence>
<evidence type="ECO:0000313" key="2">
    <source>
        <dbReference type="EMBL" id="GBP47406.1"/>
    </source>
</evidence>
<comment type="caution">
    <text evidence="2">The sequence shown here is derived from an EMBL/GenBank/DDBJ whole genome shotgun (WGS) entry which is preliminary data.</text>
</comment>
<keyword evidence="3" id="KW-1185">Reference proteome</keyword>
<protein>
    <submittedName>
        <fullName evidence="2">Uncharacterized protein</fullName>
    </submittedName>
</protein>
<reference evidence="2 3" key="1">
    <citation type="journal article" date="2019" name="Commun. Biol.">
        <title>The bagworm genome reveals a unique fibroin gene that provides high tensile strength.</title>
        <authorList>
            <person name="Kono N."/>
            <person name="Nakamura H."/>
            <person name="Ohtoshi R."/>
            <person name="Tomita M."/>
            <person name="Numata K."/>
            <person name="Arakawa K."/>
        </authorList>
    </citation>
    <scope>NUCLEOTIDE SEQUENCE [LARGE SCALE GENOMIC DNA]</scope>
</reference>
<dbReference type="EMBL" id="BGZK01000501">
    <property type="protein sequence ID" value="GBP47406.1"/>
    <property type="molecule type" value="Genomic_DNA"/>
</dbReference>
<gene>
    <name evidence="2" type="ORF">EVAR_84998_1</name>
</gene>
<accession>A0A4C1W7Q9</accession>
<organism evidence="2 3">
    <name type="scientific">Eumeta variegata</name>
    <name type="common">Bagworm moth</name>
    <name type="synonym">Eumeta japonica</name>
    <dbReference type="NCBI Taxonomy" id="151549"/>
    <lineage>
        <taxon>Eukaryota</taxon>
        <taxon>Metazoa</taxon>
        <taxon>Ecdysozoa</taxon>
        <taxon>Arthropoda</taxon>
        <taxon>Hexapoda</taxon>
        <taxon>Insecta</taxon>
        <taxon>Pterygota</taxon>
        <taxon>Neoptera</taxon>
        <taxon>Endopterygota</taxon>
        <taxon>Lepidoptera</taxon>
        <taxon>Glossata</taxon>
        <taxon>Ditrysia</taxon>
        <taxon>Tineoidea</taxon>
        <taxon>Psychidae</taxon>
        <taxon>Oiketicinae</taxon>
        <taxon>Eumeta</taxon>
    </lineage>
</organism>
<dbReference type="Proteomes" id="UP000299102">
    <property type="component" value="Unassembled WGS sequence"/>
</dbReference>
<dbReference type="AlphaFoldDB" id="A0A4C1W7Q9"/>
<proteinExistence type="predicted"/>
<evidence type="ECO:0000313" key="3">
    <source>
        <dbReference type="Proteomes" id="UP000299102"/>
    </source>
</evidence>
<feature type="region of interest" description="Disordered" evidence="1">
    <location>
        <begin position="70"/>
        <end position="99"/>
    </location>
</feature>
<evidence type="ECO:0000256" key="1">
    <source>
        <dbReference type="SAM" id="MobiDB-lite"/>
    </source>
</evidence>
<feature type="compositionally biased region" description="Low complexity" evidence="1">
    <location>
        <begin position="85"/>
        <end position="97"/>
    </location>
</feature>
<name>A0A4C1W7Q9_EUMVA</name>